<evidence type="ECO:0000256" key="8">
    <source>
        <dbReference type="ARBA" id="ARBA00023012"/>
    </source>
</evidence>
<dbReference type="CDD" id="cd00082">
    <property type="entry name" value="HisKA"/>
    <property type="match status" value="1"/>
</dbReference>
<evidence type="ECO:0000313" key="16">
    <source>
        <dbReference type="EMBL" id="SFM36001.1"/>
    </source>
</evidence>
<dbReference type="SUPFAM" id="SSF52172">
    <property type="entry name" value="CheY-like"/>
    <property type="match status" value="1"/>
</dbReference>
<evidence type="ECO:0000313" key="17">
    <source>
        <dbReference type="Proteomes" id="UP000199048"/>
    </source>
</evidence>
<evidence type="ECO:0000256" key="6">
    <source>
        <dbReference type="ARBA" id="ARBA00022777"/>
    </source>
</evidence>
<evidence type="ECO:0000259" key="12">
    <source>
        <dbReference type="PROSITE" id="PS50109"/>
    </source>
</evidence>
<dbReference type="PANTHER" id="PTHR43065:SF42">
    <property type="entry name" value="TWO-COMPONENT SENSOR PPRA"/>
    <property type="match status" value="1"/>
</dbReference>
<dbReference type="SUPFAM" id="SSF47384">
    <property type="entry name" value="Homodimeric domain of signal transducing histidine kinase"/>
    <property type="match status" value="1"/>
</dbReference>
<dbReference type="CDD" id="cd00130">
    <property type="entry name" value="PAS"/>
    <property type="match status" value="2"/>
</dbReference>
<keyword evidence="5" id="KW-0547">Nucleotide-binding</keyword>
<keyword evidence="8" id="KW-0902">Two-component regulatory system</keyword>
<keyword evidence="4" id="KW-0808">Transferase</keyword>
<dbReference type="Gene3D" id="1.10.287.130">
    <property type="match status" value="1"/>
</dbReference>
<evidence type="ECO:0000259" key="14">
    <source>
        <dbReference type="PROSITE" id="PS50112"/>
    </source>
</evidence>
<dbReference type="Gene3D" id="3.30.450.20">
    <property type="entry name" value="PAS domain"/>
    <property type="match status" value="3"/>
</dbReference>
<dbReference type="STRING" id="582667.SAMN05192568_102870"/>
<feature type="domain" description="PAS" evidence="14">
    <location>
        <begin position="308"/>
        <end position="360"/>
    </location>
</feature>
<feature type="domain" description="PAC" evidence="15">
    <location>
        <begin position="386"/>
        <end position="438"/>
    </location>
</feature>
<dbReference type="InterPro" id="IPR000014">
    <property type="entry name" value="PAS"/>
</dbReference>
<reference evidence="17" key="1">
    <citation type="submission" date="2016-10" db="EMBL/GenBank/DDBJ databases">
        <authorList>
            <person name="Varghese N."/>
            <person name="Submissions S."/>
        </authorList>
    </citation>
    <scope>NUCLEOTIDE SEQUENCE [LARGE SCALE GENOMIC DNA]</scope>
    <source>
        <strain evidence="17">BL36</strain>
    </source>
</reference>
<dbReference type="GO" id="GO:0005524">
    <property type="term" value="F:ATP binding"/>
    <property type="evidence" value="ECO:0007669"/>
    <property type="project" value="UniProtKB-KW"/>
</dbReference>
<evidence type="ECO:0000256" key="4">
    <source>
        <dbReference type="ARBA" id="ARBA00022679"/>
    </source>
</evidence>
<dbReference type="CDD" id="cd16919">
    <property type="entry name" value="HATPase_CckA-like"/>
    <property type="match status" value="1"/>
</dbReference>
<evidence type="ECO:0000256" key="10">
    <source>
        <dbReference type="SAM" id="Coils"/>
    </source>
</evidence>
<evidence type="ECO:0000256" key="2">
    <source>
        <dbReference type="ARBA" id="ARBA00012438"/>
    </source>
</evidence>
<dbReference type="InterPro" id="IPR013655">
    <property type="entry name" value="PAS_fold_3"/>
</dbReference>
<dbReference type="InterPro" id="IPR035965">
    <property type="entry name" value="PAS-like_dom_sf"/>
</dbReference>
<dbReference type="InterPro" id="IPR003661">
    <property type="entry name" value="HisK_dim/P_dom"/>
</dbReference>
<dbReference type="Gene3D" id="3.30.565.10">
    <property type="entry name" value="Histidine kinase-like ATPase, C-terminal domain"/>
    <property type="match status" value="1"/>
</dbReference>
<evidence type="ECO:0000256" key="1">
    <source>
        <dbReference type="ARBA" id="ARBA00000085"/>
    </source>
</evidence>
<dbReference type="PRINTS" id="PR00344">
    <property type="entry name" value="BCTRLSENSOR"/>
</dbReference>
<dbReference type="PROSITE" id="PS50109">
    <property type="entry name" value="HIS_KIN"/>
    <property type="match status" value="1"/>
</dbReference>
<dbReference type="Pfam" id="PF02518">
    <property type="entry name" value="HATPase_c"/>
    <property type="match status" value="1"/>
</dbReference>
<dbReference type="InterPro" id="IPR001610">
    <property type="entry name" value="PAC"/>
</dbReference>
<dbReference type="PROSITE" id="PS50112">
    <property type="entry name" value="PAS"/>
    <property type="match status" value="2"/>
</dbReference>
<feature type="domain" description="PAS" evidence="14">
    <location>
        <begin position="182"/>
        <end position="239"/>
    </location>
</feature>
<dbReference type="SMART" id="SM00448">
    <property type="entry name" value="REC"/>
    <property type="match status" value="1"/>
</dbReference>
<dbReference type="InterPro" id="IPR013767">
    <property type="entry name" value="PAS_fold"/>
</dbReference>
<dbReference type="Pfam" id="PF00072">
    <property type="entry name" value="Response_reg"/>
    <property type="match status" value="1"/>
</dbReference>
<dbReference type="InterPro" id="IPR000700">
    <property type="entry name" value="PAS-assoc_C"/>
</dbReference>
<dbReference type="InterPro" id="IPR036890">
    <property type="entry name" value="HATPase_C_sf"/>
</dbReference>
<dbReference type="Pfam" id="PF08448">
    <property type="entry name" value="PAS_4"/>
    <property type="match status" value="1"/>
</dbReference>
<name>A0A1I4Q7E2_9HYPH</name>
<dbReference type="FunFam" id="3.30.450.20:FF:000099">
    <property type="entry name" value="Sensory box sensor histidine kinase"/>
    <property type="match status" value="1"/>
</dbReference>
<feature type="domain" description="Histidine kinase" evidence="12">
    <location>
        <begin position="476"/>
        <end position="700"/>
    </location>
</feature>
<dbReference type="SMART" id="SM00388">
    <property type="entry name" value="HisKA"/>
    <property type="match status" value="1"/>
</dbReference>
<dbReference type="GO" id="GO:0000155">
    <property type="term" value="F:phosphorelay sensor kinase activity"/>
    <property type="evidence" value="ECO:0007669"/>
    <property type="project" value="InterPro"/>
</dbReference>
<dbReference type="GO" id="GO:0006355">
    <property type="term" value="P:regulation of DNA-templated transcription"/>
    <property type="evidence" value="ECO:0007669"/>
    <property type="project" value="InterPro"/>
</dbReference>
<gene>
    <name evidence="16" type="ORF">SAMN05192568_102870</name>
</gene>
<dbReference type="PROSITE" id="PS50110">
    <property type="entry name" value="RESPONSE_REGULATORY"/>
    <property type="match status" value="1"/>
</dbReference>
<dbReference type="Pfam" id="PF00512">
    <property type="entry name" value="HisKA"/>
    <property type="match status" value="1"/>
</dbReference>
<keyword evidence="6" id="KW-0418">Kinase</keyword>
<evidence type="ECO:0000256" key="3">
    <source>
        <dbReference type="ARBA" id="ARBA00022553"/>
    </source>
</evidence>
<evidence type="ECO:0000256" key="7">
    <source>
        <dbReference type="ARBA" id="ARBA00022840"/>
    </source>
</evidence>
<dbReference type="InterPro" id="IPR013656">
    <property type="entry name" value="PAS_4"/>
</dbReference>
<dbReference type="Gene3D" id="3.40.50.2300">
    <property type="match status" value="1"/>
</dbReference>
<dbReference type="SUPFAM" id="SSF55874">
    <property type="entry name" value="ATPase domain of HSP90 chaperone/DNA topoisomerase II/histidine kinase"/>
    <property type="match status" value="1"/>
</dbReference>
<dbReference type="InterPro" id="IPR036097">
    <property type="entry name" value="HisK_dim/P_sf"/>
</dbReference>
<keyword evidence="7" id="KW-0067">ATP-binding</keyword>
<feature type="region of interest" description="Disordered" evidence="11">
    <location>
        <begin position="1"/>
        <end position="26"/>
    </location>
</feature>
<sequence>MARVTGRAGDEGALSNERASGPASIAGGGATGTVMRAFDWSSSSLGAPEGWPQWLRAAVSLMQGSGFPMFVAAGPDLRFLYNDAYTDLLGSKHPAAMGARLRDVWAEIWSDLAPFVEAAMAGEATWVENLPLVINRHGYDEETWFTLSCAPLRDETGAVAGLFCTCTETTGRMRAETALRESEARFRNMADHAPVMMWVTGADGGCTYLNRRWYEYTGQTEDESLGLGWLDAVHPDDRDASGRAFLTANARHGAFRVEFRLRGADGRYRWFIDAAQPRIGEDGGFRGYIGSVTDIHDRKAAEERLVETTRRLDAILNNTSQAIFLMDDRQHCSYMNRAAEALTGFTLEETEGRALHDVVHHTRPDGSPYPLCECPIDQAFPENECEQGEEVFVHKDGSFYPVGFTASPIRNERGAAIGTVIEARNIEGELRAKAALEAFNATLERRVEEEAAERAKVEEALRQSQKMEAVGQLTGGIAHDFNNLLTGISGSLELLQTRMSQGRMTDLDRYMTAAQGAAKRAAALTHRLLAFSRRQTLDPKPTDVNALVHGMEELVRRTVGPSIHIEVVGSAGLWPALVDPGQLENGLLNLCINARDAMPEGGRITIETANRWLDDRAARERDLPHGQYLSLCVTDTGTGMPPEVIAKAFDPFFTTKPIGQGTGLGLSMIYGFARQSGGQVRIYSEVGQGTTVCLYLPRFHGDLAAASAMPELAPAPRAEQGETVLVIDDEPSVRMLVTEILEDLGYRAIEAADGPSGLKVLQSDARIDLLITDVGLPGGMNGRQVADAARETRPGLKVLFITGYAENAAVGNGYLDDGMQVLTKPFVIEALASRIRTMIEA</sequence>
<dbReference type="AlphaFoldDB" id="A0A1I4Q7E2"/>
<dbReference type="Pfam" id="PF00989">
    <property type="entry name" value="PAS"/>
    <property type="match status" value="1"/>
</dbReference>
<keyword evidence="3 9" id="KW-0597">Phosphoprotein</keyword>
<dbReference type="EMBL" id="FOTK01000028">
    <property type="protein sequence ID" value="SFM36001.1"/>
    <property type="molecule type" value="Genomic_DNA"/>
</dbReference>
<dbReference type="PROSITE" id="PS50113">
    <property type="entry name" value="PAC"/>
    <property type="match status" value="3"/>
</dbReference>
<comment type="catalytic activity">
    <reaction evidence="1">
        <text>ATP + protein L-histidine = ADP + protein N-phospho-L-histidine.</text>
        <dbReference type="EC" id="2.7.13.3"/>
    </reaction>
</comment>
<feature type="domain" description="PAC" evidence="15">
    <location>
        <begin position="128"/>
        <end position="181"/>
    </location>
</feature>
<evidence type="ECO:0000256" key="9">
    <source>
        <dbReference type="PROSITE-ProRule" id="PRU00169"/>
    </source>
</evidence>
<feature type="coiled-coil region" evidence="10">
    <location>
        <begin position="433"/>
        <end position="467"/>
    </location>
</feature>
<dbReference type="InterPro" id="IPR003594">
    <property type="entry name" value="HATPase_dom"/>
</dbReference>
<proteinExistence type="predicted"/>
<dbReference type="SUPFAM" id="SSF55785">
    <property type="entry name" value="PYP-like sensor domain (PAS domain)"/>
    <property type="match status" value="3"/>
</dbReference>
<feature type="modified residue" description="4-aspartylphosphate" evidence="9">
    <location>
        <position position="773"/>
    </location>
</feature>
<dbReference type="PANTHER" id="PTHR43065">
    <property type="entry name" value="SENSOR HISTIDINE KINASE"/>
    <property type="match status" value="1"/>
</dbReference>
<dbReference type="InterPro" id="IPR011006">
    <property type="entry name" value="CheY-like_superfamily"/>
</dbReference>
<feature type="domain" description="Response regulatory" evidence="13">
    <location>
        <begin position="723"/>
        <end position="839"/>
    </location>
</feature>
<keyword evidence="10" id="KW-0175">Coiled coil</keyword>
<evidence type="ECO:0000256" key="11">
    <source>
        <dbReference type="SAM" id="MobiDB-lite"/>
    </source>
</evidence>
<organism evidence="16 17">
    <name type="scientific">Methylobacterium pseudosasicola</name>
    <dbReference type="NCBI Taxonomy" id="582667"/>
    <lineage>
        <taxon>Bacteria</taxon>
        <taxon>Pseudomonadati</taxon>
        <taxon>Pseudomonadota</taxon>
        <taxon>Alphaproteobacteria</taxon>
        <taxon>Hyphomicrobiales</taxon>
        <taxon>Methylobacteriaceae</taxon>
        <taxon>Methylobacterium</taxon>
    </lineage>
</organism>
<dbReference type="EC" id="2.7.13.3" evidence="2"/>
<dbReference type="NCBIfam" id="TIGR00229">
    <property type="entry name" value="sensory_box"/>
    <property type="match status" value="2"/>
</dbReference>
<dbReference type="SMART" id="SM00086">
    <property type="entry name" value="PAC"/>
    <property type="match status" value="3"/>
</dbReference>
<dbReference type="InterPro" id="IPR001789">
    <property type="entry name" value="Sig_transdc_resp-reg_receiver"/>
</dbReference>
<dbReference type="CDD" id="cd18161">
    <property type="entry name" value="REC_hyHK_blue-like"/>
    <property type="match status" value="1"/>
</dbReference>
<dbReference type="InterPro" id="IPR005467">
    <property type="entry name" value="His_kinase_dom"/>
</dbReference>
<dbReference type="SMART" id="SM00091">
    <property type="entry name" value="PAS"/>
    <property type="match status" value="3"/>
</dbReference>
<dbReference type="InterPro" id="IPR004358">
    <property type="entry name" value="Sig_transdc_His_kin-like_C"/>
</dbReference>
<protein>
    <recommendedName>
        <fullName evidence="2">histidine kinase</fullName>
        <ecNumber evidence="2">2.7.13.3</ecNumber>
    </recommendedName>
</protein>
<evidence type="ECO:0000259" key="13">
    <source>
        <dbReference type="PROSITE" id="PS50110"/>
    </source>
</evidence>
<dbReference type="SMART" id="SM00387">
    <property type="entry name" value="HATPase_c"/>
    <property type="match status" value="1"/>
</dbReference>
<feature type="domain" description="PAC" evidence="15">
    <location>
        <begin position="255"/>
        <end position="307"/>
    </location>
</feature>
<evidence type="ECO:0000256" key="5">
    <source>
        <dbReference type="ARBA" id="ARBA00022741"/>
    </source>
</evidence>
<dbReference type="Pfam" id="PF08447">
    <property type="entry name" value="PAS_3"/>
    <property type="match status" value="1"/>
</dbReference>
<keyword evidence="17" id="KW-1185">Reference proteome</keyword>
<dbReference type="Proteomes" id="UP000199048">
    <property type="component" value="Unassembled WGS sequence"/>
</dbReference>
<accession>A0A1I4Q7E2</accession>
<evidence type="ECO:0000259" key="15">
    <source>
        <dbReference type="PROSITE" id="PS50113"/>
    </source>
</evidence>